<evidence type="ECO:0000313" key="3">
    <source>
        <dbReference type="Proteomes" id="UP001218218"/>
    </source>
</evidence>
<feature type="region of interest" description="Disordered" evidence="1">
    <location>
        <begin position="35"/>
        <end position="84"/>
    </location>
</feature>
<feature type="compositionally biased region" description="Polar residues" evidence="1">
    <location>
        <begin position="35"/>
        <end position="45"/>
    </location>
</feature>
<dbReference type="AlphaFoldDB" id="A0AAD6Z3Y4"/>
<proteinExistence type="predicted"/>
<protein>
    <submittedName>
        <fullName evidence="2">Uncharacterized protein</fullName>
    </submittedName>
</protein>
<comment type="caution">
    <text evidence="2">The sequence shown here is derived from an EMBL/GenBank/DDBJ whole genome shotgun (WGS) entry which is preliminary data.</text>
</comment>
<sequence length="241" mass="26597">MGVLFSRIVRDPLVPPVALLYFFDVSPSCRSNAASSQRLRAQSLSPRRPGCRTLQGRTQTGGSRARRPPFLNTRSYRPSAKTTVSPTRRTVCDQSALYYTVLVFIFDAPVPHRRTDFSPHIPSSPYDTRLYRLCPVCSGPPTSTLLADTFVCQRSWGCQQSTAACSCLPVRERPLYASPDRSPPIGAPYELWGIEAEWGRLAVELVGAISPRLIPSSGSGCATTCLKGHLHPSTRSWMGRR</sequence>
<dbReference type="EMBL" id="JARIHO010000090">
    <property type="protein sequence ID" value="KAJ7306879.1"/>
    <property type="molecule type" value="Genomic_DNA"/>
</dbReference>
<feature type="compositionally biased region" description="Polar residues" evidence="1">
    <location>
        <begin position="72"/>
        <end position="84"/>
    </location>
</feature>
<name>A0AAD6Z3Y4_9AGAR</name>
<evidence type="ECO:0000313" key="2">
    <source>
        <dbReference type="EMBL" id="KAJ7306879.1"/>
    </source>
</evidence>
<evidence type="ECO:0000256" key="1">
    <source>
        <dbReference type="SAM" id="MobiDB-lite"/>
    </source>
</evidence>
<accession>A0AAD6Z3Y4</accession>
<dbReference type="Proteomes" id="UP001218218">
    <property type="component" value="Unassembled WGS sequence"/>
</dbReference>
<keyword evidence="3" id="KW-1185">Reference proteome</keyword>
<gene>
    <name evidence="2" type="ORF">DFH08DRAFT_512339</name>
</gene>
<organism evidence="2 3">
    <name type="scientific">Mycena albidolilacea</name>
    <dbReference type="NCBI Taxonomy" id="1033008"/>
    <lineage>
        <taxon>Eukaryota</taxon>
        <taxon>Fungi</taxon>
        <taxon>Dikarya</taxon>
        <taxon>Basidiomycota</taxon>
        <taxon>Agaricomycotina</taxon>
        <taxon>Agaricomycetes</taxon>
        <taxon>Agaricomycetidae</taxon>
        <taxon>Agaricales</taxon>
        <taxon>Marasmiineae</taxon>
        <taxon>Mycenaceae</taxon>
        <taxon>Mycena</taxon>
    </lineage>
</organism>
<reference evidence="2" key="1">
    <citation type="submission" date="2023-03" db="EMBL/GenBank/DDBJ databases">
        <title>Massive genome expansion in bonnet fungi (Mycena s.s.) driven by repeated elements and novel gene families across ecological guilds.</title>
        <authorList>
            <consortium name="Lawrence Berkeley National Laboratory"/>
            <person name="Harder C.B."/>
            <person name="Miyauchi S."/>
            <person name="Viragh M."/>
            <person name="Kuo A."/>
            <person name="Thoen E."/>
            <person name="Andreopoulos B."/>
            <person name="Lu D."/>
            <person name="Skrede I."/>
            <person name="Drula E."/>
            <person name="Henrissat B."/>
            <person name="Morin E."/>
            <person name="Kohler A."/>
            <person name="Barry K."/>
            <person name="LaButti K."/>
            <person name="Morin E."/>
            <person name="Salamov A."/>
            <person name="Lipzen A."/>
            <person name="Mereny Z."/>
            <person name="Hegedus B."/>
            <person name="Baldrian P."/>
            <person name="Stursova M."/>
            <person name="Weitz H."/>
            <person name="Taylor A."/>
            <person name="Grigoriev I.V."/>
            <person name="Nagy L.G."/>
            <person name="Martin F."/>
            <person name="Kauserud H."/>
        </authorList>
    </citation>
    <scope>NUCLEOTIDE SEQUENCE</scope>
    <source>
        <strain evidence="2">CBHHK002</strain>
    </source>
</reference>